<organism evidence="1 2">
    <name type="scientific">Faucicola osloensis</name>
    <name type="common">Moraxella osloensis</name>
    <dbReference type="NCBI Taxonomy" id="34062"/>
    <lineage>
        <taxon>Bacteria</taxon>
        <taxon>Pseudomonadati</taxon>
        <taxon>Pseudomonadota</taxon>
        <taxon>Gammaproteobacteria</taxon>
        <taxon>Moraxellales</taxon>
        <taxon>Moraxellaceae</taxon>
        <taxon>Faucicola</taxon>
    </lineage>
</organism>
<dbReference type="Proteomes" id="UP000229340">
    <property type="component" value="Chromosome"/>
</dbReference>
<dbReference type="InterPro" id="IPR008715">
    <property type="entry name" value="SAM-MeTfrase_NodS-like"/>
</dbReference>
<accession>A0A2D2LTW5</accession>
<dbReference type="STRING" id="34062.AXE82_10775"/>
<dbReference type="RefSeq" id="WP_100269770.1">
    <property type="nucleotide sequence ID" value="NZ_CP024443.1"/>
</dbReference>
<dbReference type="Pfam" id="PF05401">
    <property type="entry name" value="NodS"/>
    <property type="match status" value="1"/>
</dbReference>
<dbReference type="SUPFAM" id="SSF53335">
    <property type="entry name" value="S-adenosyl-L-methionine-dependent methyltransferases"/>
    <property type="match status" value="1"/>
</dbReference>
<gene>
    <name evidence="1" type="ORF">NP7_03870</name>
</gene>
<dbReference type="GO" id="GO:0009312">
    <property type="term" value="P:oligosaccharide biosynthetic process"/>
    <property type="evidence" value="ECO:0007669"/>
    <property type="project" value="InterPro"/>
</dbReference>
<dbReference type="GO" id="GO:0008757">
    <property type="term" value="F:S-adenosylmethionine-dependent methyltransferase activity"/>
    <property type="evidence" value="ECO:0007669"/>
    <property type="project" value="InterPro"/>
</dbReference>
<reference evidence="2" key="1">
    <citation type="submission" date="2017-11" db="EMBL/GenBank/DDBJ databases">
        <title>Complete genome sequence of Moraxella osloensis NP7 isolated from human skin.</title>
        <authorList>
            <person name="Lee K."/>
            <person name="Lim J.Y."/>
            <person name="Hwang I."/>
        </authorList>
    </citation>
    <scope>NUCLEOTIDE SEQUENCE [LARGE SCALE GENOMIC DNA]</scope>
    <source>
        <strain evidence="2">NP7</strain>
    </source>
</reference>
<dbReference type="InterPro" id="IPR029063">
    <property type="entry name" value="SAM-dependent_MTases_sf"/>
</dbReference>
<evidence type="ECO:0000313" key="1">
    <source>
        <dbReference type="EMBL" id="ATR78467.1"/>
    </source>
</evidence>
<dbReference type="EMBL" id="CP024443">
    <property type="protein sequence ID" value="ATR78467.1"/>
    <property type="molecule type" value="Genomic_DNA"/>
</dbReference>
<dbReference type="CDD" id="cd02440">
    <property type="entry name" value="AdoMet_MTases"/>
    <property type="match status" value="1"/>
</dbReference>
<proteinExistence type="predicted"/>
<dbReference type="Gene3D" id="3.40.50.150">
    <property type="entry name" value="Vaccinia Virus protein VP39"/>
    <property type="match status" value="1"/>
</dbReference>
<protein>
    <recommendedName>
        <fullName evidence="3">Methyltransferase</fullName>
    </recommendedName>
</protein>
<evidence type="ECO:0000313" key="2">
    <source>
        <dbReference type="Proteomes" id="UP000229340"/>
    </source>
</evidence>
<name>A0A2D2LTW5_FAUOS</name>
<evidence type="ECO:0008006" key="3">
    <source>
        <dbReference type="Google" id="ProtNLM"/>
    </source>
</evidence>
<dbReference type="AlphaFoldDB" id="A0A2D2LTW5"/>
<sequence>MTDVSAYFAQIYADSSDPWQYEKRWYEVRKRAICLSLLPYPHFAKAIELGCSNGVFSEQLAQRCDDLRCMDGQLEAVKLASERLQNQAHVQVLQGLIPQDLPSERFDLIVVSEILYYLAPESLTEVIAWLNSALTDNGVILACHWRYPIDGFQLTGETVHDCLQQQLHYRQQSHVIDQDFLLTIWQANHQSLAKQENLVE</sequence>